<dbReference type="InterPro" id="IPR008775">
    <property type="entry name" value="Phytyl_CoA_dOase-like"/>
</dbReference>
<reference evidence="2" key="2">
    <citation type="submission" date="2024-10" db="UniProtKB">
        <authorList>
            <consortium name="EnsemblProtists"/>
        </authorList>
    </citation>
    <scope>IDENTIFICATION</scope>
</reference>
<dbReference type="Pfam" id="PF05721">
    <property type="entry name" value="PhyH"/>
    <property type="match status" value="1"/>
</dbReference>
<keyword evidence="1" id="KW-0732">Signal</keyword>
<dbReference type="AlphaFoldDB" id="A0A0D3HXK8"/>
<dbReference type="SUPFAM" id="SSF51197">
    <property type="entry name" value="Clavaminate synthase-like"/>
    <property type="match status" value="1"/>
</dbReference>
<dbReference type="eggNOG" id="ENOG502SZPC">
    <property type="taxonomic scope" value="Eukaryota"/>
</dbReference>
<dbReference type="PaxDb" id="2903-EOD03743"/>
<evidence type="ECO:0008006" key="4">
    <source>
        <dbReference type="Google" id="ProtNLM"/>
    </source>
</evidence>
<reference evidence="3" key="1">
    <citation type="journal article" date="2013" name="Nature">
        <title>Pan genome of the phytoplankton Emiliania underpins its global distribution.</title>
        <authorList>
            <person name="Read B.A."/>
            <person name="Kegel J."/>
            <person name="Klute M.J."/>
            <person name="Kuo A."/>
            <person name="Lefebvre S.C."/>
            <person name="Maumus F."/>
            <person name="Mayer C."/>
            <person name="Miller J."/>
            <person name="Monier A."/>
            <person name="Salamov A."/>
            <person name="Young J."/>
            <person name="Aguilar M."/>
            <person name="Claverie J.M."/>
            <person name="Frickenhaus S."/>
            <person name="Gonzalez K."/>
            <person name="Herman E.K."/>
            <person name="Lin Y.C."/>
            <person name="Napier J."/>
            <person name="Ogata H."/>
            <person name="Sarno A.F."/>
            <person name="Shmutz J."/>
            <person name="Schroeder D."/>
            <person name="de Vargas C."/>
            <person name="Verret F."/>
            <person name="von Dassow P."/>
            <person name="Valentin K."/>
            <person name="Van de Peer Y."/>
            <person name="Wheeler G."/>
            <person name="Dacks J.B."/>
            <person name="Delwiche C.F."/>
            <person name="Dyhrman S.T."/>
            <person name="Glockner G."/>
            <person name="John U."/>
            <person name="Richards T."/>
            <person name="Worden A.Z."/>
            <person name="Zhang X."/>
            <person name="Grigoriev I.V."/>
            <person name="Allen A.E."/>
            <person name="Bidle K."/>
            <person name="Borodovsky M."/>
            <person name="Bowler C."/>
            <person name="Brownlee C."/>
            <person name="Cock J.M."/>
            <person name="Elias M."/>
            <person name="Gladyshev V.N."/>
            <person name="Groth M."/>
            <person name="Guda C."/>
            <person name="Hadaegh A."/>
            <person name="Iglesias-Rodriguez M.D."/>
            <person name="Jenkins J."/>
            <person name="Jones B.M."/>
            <person name="Lawson T."/>
            <person name="Leese F."/>
            <person name="Lindquist E."/>
            <person name="Lobanov A."/>
            <person name="Lomsadze A."/>
            <person name="Malik S.B."/>
            <person name="Marsh M.E."/>
            <person name="Mackinder L."/>
            <person name="Mock T."/>
            <person name="Mueller-Roeber B."/>
            <person name="Pagarete A."/>
            <person name="Parker M."/>
            <person name="Probert I."/>
            <person name="Quesneville H."/>
            <person name="Raines C."/>
            <person name="Rensing S.A."/>
            <person name="Riano-Pachon D.M."/>
            <person name="Richier S."/>
            <person name="Rokitta S."/>
            <person name="Shiraiwa Y."/>
            <person name="Soanes D.M."/>
            <person name="van der Giezen M."/>
            <person name="Wahlund T.M."/>
            <person name="Williams B."/>
            <person name="Wilson W."/>
            <person name="Wolfe G."/>
            <person name="Wurch L.L."/>
        </authorList>
    </citation>
    <scope>NUCLEOTIDE SEQUENCE</scope>
</reference>
<keyword evidence="3" id="KW-1185">Reference proteome</keyword>
<dbReference type="HOGENOM" id="CLU_073724_0_0_1"/>
<evidence type="ECO:0000256" key="1">
    <source>
        <dbReference type="SAM" id="SignalP"/>
    </source>
</evidence>
<dbReference type="InterPro" id="IPR051961">
    <property type="entry name" value="Fungal_Metabolite_Diox"/>
</dbReference>
<dbReference type="GeneID" id="17249832"/>
<dbReference type="KEGG" id="ehx:EMIHUDRAFT_108124"/>
<feature type="signal peptide" evidence="1">
    <location>
        <begin position="1"/>
        <end position="17"/>
    </location>
</feature>
<name>A0A0D3HXK8_EMIH1</name>
<evidence type="ECO:0000313" key="3">
    <source>
        <dbReference type="Proteomes" id="UP000013827"/>
    </source>
</evidence>
<dbReference type="EnsemblProtists" id="EOD03743">
    <property type="protein sequence ID" value="EOD03743"/>
    <property type="gene ID" value="EMIHUDRAFT_108124"/>
</dbReference>
<proteinExistence type="predicted"/>
<dbReference type="PANTHER" id="PTHR37563:SF2">
    <property type="entry name" value="PHYTANOYL-COA DIOXYGENASE FAMILY PROTEIN (AFU_ORTHOLOGUE AFUA_2G03330)"/>
    <property type="match status" value="1"/>
</dbReference>
<dbReference type="RefSeq" id="XP_005756172.1">
    <property type="nucleotide sequence ID" value="XM_005756115.1"/>
</dbReference>
<dbReference type="Gene3D" id="2.60.120.620">
    <property type="entry name" value="q2cbj1_9rhob like domain"/>
    <property type="match status" value="1"/>
</dbReference>
<evidence type="ECO:0000313" key="2">
    <source>
        <dbReference type="EnsemblProtists" id="EOD03743"/>
    </source>
</evidence>
<protein>
    <recommendedName>
        <fullName evidence="4">Phytanoyl-CoA dioxygenase</fullName>
    </recommendedName>
</protein>
<dbReference type="PANTHER" id="PTHR37563">
    <property type="entry name" value="PHYTANOYL-COA DIOXYGENASE FAMILY PROTEIN (AFU_ORTHOLOGUE AFUA_2G03330)"/>
    <property type="match status" value="1"/>
</dbReference>
<feature type="chain" id="PRO_5044290837" description="Phytanoyl-CoA dioxygenase" evidence="1">
    <location>
        <begin position="18"/>
        <end position="327"/>
    </location>
</feature>
<dbReference type="Proteomes" id="UP000013827">
    <property type="component" value="Unassembled WGS sequence"/>
</dbReference>
<sequence>MLIGTLLLLSHQQTALAEPTECHNSFTTSPEGGQDQVFSTPFVSLGLEAPPQPLMPKHGWRTEQELEAVIHALAEDGAVLLEGVVDPSVALSLRTHFYDDLIRHPNMEEAIRELGAANNSEAFYVAERRVGGLRVRRNGARGRFDLKPFDRRDAGVLVQSLGLDSLFEPFLLPPPLRTLLASVVQAPTGWRVKNAGALTTFPHAHTGQWHRDIGDGLFGNESLDLSLPDYYFAALCPLDETTVEQGSELLLGSHTVLAGGLGEAISAGRVRRVIAAAKPGDVLFFSGKVVHRGMPNPTESTRSLVYTVYTAKWFEQGRDASREMYTG</sequence>
<organism evidence="2 3">
    <name type="scientific">Emiliania huxleyi (strain CCMP1516)</name>
    <dbReference type="NCBI Taxonomy" id="280463"/>
    <lineage>
        <taxon>Eukaryota</taxon>
        <taxon>Haptista</taxon>
        <taxon>Haptophyta</taxon>
        <taxon>Prymnesiophyceae</taxon>
        <taxon>Isochrysidales</taxon>
        <taxon>Noelaerhabdaceae</taxon>
        <taxon>Emiliania</taxon>
    </lineage>
</organism>
<accession>A0A0D3HXK8</accession>